<sequence>MRQGELSWRDRGRLWMRLGIRMILVLLIVLALRYLVPPLLGLLMPFALALVVAWVLNPLVKSLQKRLGLSRGVLSLLLILLAFAVAGGILFGLGHSLVSEISSLIDNWEGIWESLQGGILTIGEELDKFLAYLPDEVETFVNESLDGLNAWLSVWVNDAMVGMGTRAKDFAFSLPSFVVALIVFIMATYFITADYPHLRFLVTDKMPGEVRDFFSRVKHTALGAFAGYVRAEVIISIGVFAILLAGFLLIRQPYSVLLAVLLAVLDFIPIIGSGTVMVPWAVIDVLTGNWVHAVGLMVVWGIVCVFRRVAEPKAVGSQTGLSPILSLVSMYVGMRLAGVLGMILGPVLCLVLINVCRTGIFDGLLGDLRLAVRDTAAILNGHPARRPPAPGEEE</sequence>
<keyword evidence="3 6" id="KW-0812">Transmembrane</keyword>
<evidence type="ECO:0000256" key="5">
    <source>
        <dbReference type="ARBA" id="ARBA00023136"/>
    </source>
</evidence>
<gene>
    <name evidence="7" type="ORF">C7373_101507</name>
</gene>
<dbReference type="OrthoDB" id="9774361at2"/>
<feature type="transmembrane region" description="Helical" evidence="6">
    <location>
        <begin position="170"/>
        <end position="191"/>
    </location>
</feature>
<dbReference type="AlphaFoldDB" id="A0A2U1CGJ0"/>
<dbReference type="PANTHER" id="PTHR21716">
    <property type="entry name" value="TRANSMEMBRANE PROTEIN"/>
    <property type="match status" value="1"/>
</dbReference>
<dbReference type="GO" id="GO:0016020">
    <property type="term" value="C:membrane"/>
    <property type="evidence" value="ECO:0007669"/>
    <property type="project" value="UniProtKB-SubCell"/>
</dbReference>
<name>A0A2U1CGJ0_9FIRM</name>
<accession>A0A2U1CGJ0</accession>
<feature type="transmembrane region" description="Helical" evidence="6">
    <location>
        <begin position="330"/>
        <end position="353"/>
    </location>
</feature>
<dbReference type="RefSeq" id="WP_129868748.1">
    <property type="nucleotide sequence ID" value="NZ_JABFHK010000005.1"/>
</dbReference>
<keyword evidence="5 6" id="KW-0472">Membrane</keyword>
<evidence type="ECO:0000313" key="8">
    <source>
        <dbReference type="Proteomes" id="UP000245778"/>
    </source>
</evidence>
<evidence type="ECO:0000256" key="1">
    <source>
        <dbReference type="ARBA" id="ARBA00004141"/>
    </source>
</evidence>
<dbReference type="EMBL" id="QEKK01000001">
    <property type="protein sequence ID" value="PVY59991.1"/>
    <property type="molecule type" value="Genomic_DNA"/>
</dbReference>
<dbReference type="Pfam" id="PF01594">
    <property type="entry name" value="AI-2E_transport"/>
    <property type="match status" value="1"/>
</dbReference>
<feature type="transmembrane region" description="Helical" evidence="6">
    <location>
        <begin position="290"/>
        <end position="310"/>
    </location>
</feature>
<reference evidence="7 8" key="1">
    <citation type="submission" date="2018-04" db="EMBL/GenBank/DDBJ databases">
        <title>Genomic Encyclopedia of Type Strains, Phase IV (KMG-IV): sequencing the most valuable type-strain genomes for metagenomic binning, comparative biology and taxonomic classification.</title>
        <authorList>
            <person name="Goeker M."/>
        </authorList>
    </citation>
    <scope>NUCLEOTIDE SEQUENCE [LARGE SCALE GENOMIC DNA]</scope>
    <source>
        <strain evidence="7 8">DSM 26588</strain>
    </source>
</reference>
<evidence type="ECO:0000256" key="4">
    <source>
        <dbReference type="ARBA" id="ARBA00022989"/>
    </source>
</evidence>
<comment type="subcellular location">
    <subcellularLocation>
        <location evidence="1">Membrane</location>
        <topology evidence="1">Multi-pass membrane protein</topology>
    </subcellularLocation>
</comment>
<feature type="transmembrane region" description="Helical" evidence="6">
    <location>
        <begin position="42"/>
        <end position="60"/>
    </location>
</feature>
<organism evidence="7 8">
    <name type="scientific">Intestinimonas butyriciproducens</name>
    <dbReference type="NCBI Taxonomy" id="1297617"/>
    <lineage>
        <taxon>Bacteria</taxon>
        <taxon>Bacillati</taxon>
        <taxon>Bacillota</taxon>
        <taxon>Clostridia</taxon>
        <taxon>Eubacteriales</taxon>
        <taxon>Intestinimonas</taxon>
    </lineage>
</organism>
<dbReference type="NCBIfam" id="TIGR02872">
    <property type="entry name" value="spore_ytvI"/>
    <property type="match status" value="1"/>
</dbReference>
<feature type="transmembrane region" description="Helical" evidence="6">
    <location>
        <begin position="72"/>
        <end position="93"/>
    </location>
</feature>
<feature type="transmembrane region" description="Helical" evidence="6">
    <location>
        <begin position="228"/>
        <end position="250"/>
    </location>
</feature>
<feature type="transmembrane region" description="Helical" evidence="6">
    <location>
        <begin position="18"/>
        <end position="36"/>
    </location>
</feature>
<evidence type="ECO:0000256" key="6">
    <source>
        <dbReference type="SAM" id="Phobius"/>
    </source>
</evidence>
<comment type="caution">
    <text evidence="7">The sequence shown here is derived from an EMBL/GenBank/DDBJ whole genome shotgun (WGS) entry which is preliminary data.</text>
</comment>
<keyword evidence="4 6" id="KW-1133">Transmembrane helix</keyword>
<feature type="transmembrane region" description="Helical" evidence="6">
    <location>
        <begin position="256"/>
        <end position="283"/>
    </location>
</feature>
<dbReference type="GO" id="GO:0055085">
    <property type="term" value="P:transmembrane transport"/>
    <property type="evidence" value="ECO:0007669"/>
    <property type="project" value="TreeGrafter"/>
</dbReference>
<protein>
    <submittedName>
        <fullName evidence="7">Sporulation integral membrane protein YtvI</fullName>
    </submittedName>
</protein>
<dbReference type="InterPro" id="IPR014227">
    <property type="entry name" value="YtvI-like"/>
</dbReference>
<proteinExistence type="inferred from homology"/>
<evidence type="ECO:0000256" key="2">
    <source>
        <dbReference type="ARBA" id="ARBA00009773"/>
    </source>
</evidence>
<comment type="similarity">
    <text evidence="2">Belongs to the autoinducer-2 exporter (AI-2E) (TC 2.A.86) family.</text>
</comment>
<dbReference type="PANTHER" id="PTHR21716:SF68">
    <property type="entry name" value="TRANSPORT PROTEIN YTVI-RELATED"/>
    <property type="match status" value="1"/>
</dbReference>
<evidence type="ECO:0000313" key="7">
    <source>
        <dbReference type="EMBL" id="PVY59991.1"/>
    </source>
</evidence>
<evidence type="ECO:0000256" key="3">
    <source>
        <dbReference type="ARBA" id="ARBA00022692"/>
    </source>
</evidence>
<dbReference type="InterPro" id="IPR002549">
    <property type="entry name" value="AI-2E-like"/>
</dbReference>
<dbReference type="Proteomes" id="UP000245778">
    <property type="component" value="Unassembled WGS sequence"/>
</dbReference>